<accession>A0A564S8F2</accession>
<proteinExistence type="predicted"/>
<dbReference type="EMBL" id="CABHMZ010000003">
    <property type="protein sequence ID" value="VUW91369.1"/>
    <property type="molecule type" value="Genomic_DNA"/>
</dbReference>
<sequence>MFYFKFSRMTVWGYKVNRLETPYGTLGII</sequence>
<name>A0A564S8F2_STRCV</name>
<protein>
    <submittedName>
        <fullName evidence="1">Uncharacterized protein</fullName>
    </submittedName>
</protein>
<dbReference type="AlphaFoldDB" id="A0A564S8F2"/>
<gene>
    <name evidence="1" type="ORF">SCSS39_00247</name>
</gene>
<dbReference type="Proteomes" id="UP000385544">
    <property type="component" value="Unassembled WGS sequence"/>
</dbReference>
<evidence type="ECO:0000313" key="1">
    <source>
        <dbReference type="EMBL" id="VUW91369.1"/>
    </source>
</evidence>
<reference evidence="1 2" key="1">
    <citation type="submission" date="2019-07" db="EMBL/GenBank/DDBJ databases">
        <authorList>
            <person name="Hibberd C M."/>
            <person name="Gehrig L. J."/>
            <person name="Chang H.-W."/>
            <person name="Venkatesh S."/>
        </authorList>
    </citation>
    <scope>NUCLEOTIDE SEQUENCE [LARGE SCALE GENOMIC DNA]</scope>
    <source>
        <strain evidence="1">Streptococcus_constellatus_SS_Bg39</strain>
    </source>
</reference>
<organism evidence="1 2">
    <name type="scientific">Streptococcus constellatus</name>
    <dbReference type="NCBI Taxonomy" id="76860"/>
    <lineage>
        <taxon>Bacteria</taxon>
        <taxon>Bacillati</taxon>
        <taxon>Bacillota</taxon>
        <taxon>Bacilli</taxon>
        <taxon>Lactobacillales</taxon>
        <taxon>Streptococcaceae</taxon>
        <taxon>Streptococcus</taxon>
        <taxon>Streptococcus anginosus group</taxon>
    </lineage>
</organism>
<evidence type="ECO:0000313" key="2">
    <source>
        <dbReference type="Proteomes" id="UP000385544"/>
    </source>
</evidence>